<keyword evidence="2" id="KW-0378">Hydrolase</keyword>
<feature type="domain" description="CMP/dCMP-type deaminase" evidence="6">
    <location>
        <begin position="46"/>
        <end position="154"/>
    </location>
</feature>
<accession>A0A177W8X6</accession>
<evidence type="ECO:0000256" key="2">
    <source>
        <dbReference type="ARBA" id="ARBA00022801"/>
    </source>
</evidence>
<evidence type="ECO:0000256" key="3">
    <source>
        <dbReference type="ARBA" id="ARBA00040574"/>
    </source>
</evidence>
<organism evidence="7 8">
    <name type="scientific">Batrachochytrium dendrobatidis (strain JEL423)</name>
    <dbReference type="NCBI Taxonomy" id="403673"/>
    <lineage>
        <taxon>Eukaryota</taxon>
        <taxon>Fungi</taxon>
        <taxon>Fungi incertae sedis</taxon>
        <taxon>Chytridiomycota</taxon>
        <taxon>Chytridiomycota incertae sedis</taxon>
        <taxon>Chytridiomycetes</taxon>
        <taxon>Rhizophydiales</taxon>
        <taxon>Rhizophydiales incertae sedis</taxon>
        <taxon>Batrachochytrium</taxon>
    </lineage>
</organism>
<evidence type="ECO:0000313" key="7">
    <source>
        <dbReference type="EMBL" id="OAJ36205.1"/>
    </source>
</evidence>
<feature type="domain" description="CMP/dCMP-type deaminase" evidence="6">
    <location>
        <begin position="441"/>
        <end position="576"/>
    </location>
</feature>
<name>A0A177W8X6_BATDL</name>
<dbReference type="SUPFAM" id="SSF53927">
    <property type="entry name" value="Cytidine deaminase-like"/>
    <property type="match status" value="2"/>
</dbReference>
<evidence type="ECO:0000256" key="4">
    <source>
        <dbReference type="ARBA" id="ARBA00041919"/>
    </source>
</evidence>
<evidence type="ECO:0000259" key="6">
    <source>
        <dbReference type="PROSITE" id="PS51747"/>
    </source>
</evidence>
<feature type="compositionally biased region" description="Polar residues" evidence="5">
    <location>
        <begin position="200"/>
        <end position="219"/>
    </location>
</feature>
<dbReference type="InterPro" id="IPR002125">
    <property type="entry name" value="CMP_dCMP_dom"/>
</dbReference>
<dbReference type="InterPro" id="IPR015517">
    <property type="entry name" value="dCMP_deaminase-rel"/>
</dbReference>
<protein>
    <recommendedName>
        <fullName evidence="3">Cytidine and dCMP deaminase domain-containing protein 1</fullName>
    </recommendedName>
    <alternativeName>
        <fullName evidence="4">Cytidine deaminase</fullName>
    </alternativeName>
</protein>
<dbReference type="AlphaFoldDB" id="A0A177W8X6"/>
<dbReference type="PANTHER" id="PTHR11086:SF14">
    <property type="entry name" value="CYTIDINE AND DCMP DEAMINASE DOMAIN-CONTAINING PROTEIN 1"/>
    <property type="match status" value="1"/>
</dbReference>
<dbReference type="GO" id="GO:0005737">
    <property type="term" value="C:cytoplasm"/>
    <property type="evidence" value="ECO:0007669"/>
    <property type="project" value="TreeGrafter"/>
</dbReference>
<dbReference type="GO" id="GO:0004132">
    <property type="term" value="F:dCMP deaminase activity"/>
    <property type="evidence" value="ECO:0007669"/>
    <property type="project" value="TreeGrafter"/>
</dbReference>
<dbReference type="Gene3D" id="3.40.140.10">
    <property type="entry name" value="Cytidine Deaminase, domain 2"/>
    <property type="match status" value="2"/>
</dbReference>
<dbReference type="OrthoDB" id="6710946at2759"/>
<dbReference type="Proteomes" id="UP000077115">
    <property type="component" value="Unassembled WGS sequence"/>
</dbReference>
<dbReference type="VEuPathDB" id="FungiDB:BDEG_20400"/>
<dbReference type="Pfam" id="PF00383">
    <property type="entry name" value="dCMP_cyt_deam_1"/>
    <property type="match status" value="2"/>
</dbReference>
<dbReference type="EMBL" id="DS022300">
    <property type="protein sequence ID" value="OAJ36205.1"/>
    <property type="molecule type" value="Genomic_DNA"/>
</dbReference>
<dbReference type="InterPro" id="IPR016193">
    <property type="entry name" value="Cytidine_deaminase-like"/>
</dbReference>
<dbReference type="GO" id="GO:0006139">
    <property type="term" value="P:nucleobase-containing compound metabolic process"/>
    <property type="evidence" value="ECO:0007669"/>
    <property type="project" value="UniProtKB-ARBA"/>
</dbReference>
<feature type="region of interest" description="Disordered" evidence="5">
    <location>
        <begin position="231"/>
        <end position="272"/>
    </location>
</feature>
<dbReference type="PANTHER" id="PTHR11086">
    <property type="entry name" value="DEOXYCYTIDYLATE DEAMINASE-RELATED"/>
    <property type="match status" value="1"/>
</dbReference>
<keyword evidence="1" id="KW-0677">Repeat</keyword>
<reference evidence="7 8" key="2">
    <citation type="submission" date="2016-05" db="EMBL/GenBank/DDBJ databases">
        <title>Lineage-specific infection strategies underlie the spectrum of fungal disease in amphibians.</title>
        <authorList>
            <person name="Cuomo C.A."/>
            <person name="Farrer R.A."/>
            <person name="James T."/>
            <person name="Longcore J."/>
            <person name="Birren B."/>
        </authorList>
    </citation>
    <scope>NUCLEOTIDE SEQUENCE [LARGE SCALE GENOMIC DNA]</scope>
    <source>
        <strain evidence="7 8">JEL423</strain>
    </source>
</reference>
<evidence type="ECO:0000256" key="5">
    <source>
        <dbReference type="SAM" id="MobiDB-lite"/>
    </source>
</evidence>
<proteinExistence type="predicted"/>
<feature type="region of interest" description="Disordered" evidence="5">
    <location>
        <begin position="195"/>
        <end position="219"/>
    </location>
</feature>
<evidence type="ECO:0000313" key="8">
    <source>
        <dbReference type="Proteomes" id="UP000077115"/>
    </source>
</evidence>
<reference evidence="7 8" key="1">
    <citation type="submission" date="2006-10" db="EMBL/GenBank/DDBJ databases">
        <title>The Genome Sequence of Batrachochytrium dendrobatidis JEL423.</title>
        <authorList>
            <consortium name="The Broad Institute Genome Sequencing Platform"/>
            <person name="Birren B."/>
            <person name="Lander E."/>
            <person name="Galagan J."/>
            <person name="Cuomo C."/>
            <person name="Devon K."/>
            <person name="Jaffe D."/>
            <person name="Butler J."/>
            <person name="Alvarez P."/>
            <person name="Gnerre S."/>
            <person name="Grabherr M."/>
            <person name="Kleber M."/>
            <person name="Mauceli E."/>
            <person name="Brockman W."/>
            <person name="Young S."/>
            <person name="LaButti K."/>
            <person name="Sykes S."/>
            <person name="DeCaprio D."/>
            <person name="Crawford M."/>
            <person name="Koehrsen M."/>
            <person name="Engels R."/>
            <person name="Montgomery P."/>
            <person name="Pearson M."/>
            <person name="Howarth C."/>
            <person name="Larson L."/>
            <person name="White J."/>
            <person name="O'Leary S."/>
            <person name="Kodira C."/>
            <person name="Zeng Q."/>
            <person name="Yandava C."/>
            <person name="Alvarado L."/>
            <person name="Longcore J."/>
            <person name="James T."/>
        </authorList>
    </citation>
    <scope>NUCLEOTIDE SEQUENCE [LARGE SCALE GENOMIC DNA]</scope>
    <source>
        <strain evidence="7 8">JEL423</strain>
    </source>
</reference>
<sequence>MEIKPAIASSENIALNTQSSAAINSSITTQDDALLVCNAATRIRSRDTFMLMALWMELYPCSSTPKTSQVVRPTGCVLVDTRDRVIALESTGEAHAIVRAILRCPYDPRGCDIYVSRFPCAMCTKVMVQAGIRKIYYFPAQNWEMDWAAHCELEMQIDQGFLSPEVSSLPLVMPADSKTGNTHVDHNDDSIHQLKRTKLSSDTDSTTVFSQSAVPTRDNSVLDSQSFGYYESHQQQPTPHKNVPLACLSPSSPYPPPSTSRHRSGSSPIRRPSTLTTAISEKRDSNYHSVHRLVSNNPIAMSLYIPQWDHSSLKPESLSTSMSDSYVMPTAATDLSPTHAYNNDKKHELVEDNCDADDHPLTWKLDMSVGHTPALSARWPMIVAKFNRTVRAISLLQYRYATAMLTRHVLHDLMTEKSNANQKPSIKKKTTWREMDSYTATLARHAMVLAHIASKRTDDPKVGVGAVLIDSEFNYISVGWNGYPKKAAHFDYPQAGADDSVEDEELKYDYILHAEQNALLWRNPPGVPLTTGSIMVTTKLPCDECSPVISDCGVSCIVSVPQIPKSANDPARFRGLTYKKLGMLIENRWMFVTK</sequence>
<evidence type="ECO:0000256" key="1">
    <source>
        <dbReference type="ARBA" id="ARBA00022737"/>
    </source>
</evidence>
<dbReference type="eggNOG" id="KOG3127">
    <property type="taxonomic scope" value="Eukaryota"/>
</dbReference>
<dbReference type="PROSITE" id="PS51747">
    <property type="entry name" value="CYT_DCMP_DEAMINASES_2"/>
    <property type="match status" value="2"/>
</dbReference>
<dbReference type="STRING" id="403673.A0A177W8X6"/>
<gene>
    <name evidence="7" type="ORF">BDEG_20400</name>
</gene>